<keyword evidence="3" id="KW-1185">Reference proteome</keyword>
<feature type="region of interest" description="Disordered" evidence="1">
    <location>
        <begin position="36"/>
        <end position="56"/>
    </location>
</feature>
<dbReference type="AlphaFoldDB" id="A0AAD8X8V7"/>
<dbReference type="EMBL" id="JAHMHS010000173">
    <property type="protein sequence ID" value="KAK1710309.1"/>
    <property type="molecule type" value="Genomic_DNA"/>
</dbReference>
<organism evidence="2 3">
    <name type="scientific">Glomerella acutata</name>
    <name type="common">Colletotrichum acutatum</name>
    <dbReference type="NCBI Taxonomy" id="27357"/>
    <lineage>
        <taxon>Eukaryota</taxon>
        <taxon>Fungi</taxon>
        <taxon>Dikarya</taxon>
        <taxon>Ascomycota</taxon>
        <taxon>Pezizomycotina</taxon>
        <taxon>Sordariomycetes</taxon>
        <taxon>Hypocreomycetidae</taxon>
        <taxon>Glomerellales</taxon>
        <taxon>Glomerellaceae</taxon>
        <taxon>Colletotrichum</taxon>
        <taxon>Colletotrichum acutatum species complex</taxon>
    </lineage>
</organism>
<evidence type="ECO:0000313" key="2">
    <source>
        <dbReference type="EMBL" id="KAK1710309.1"/>
    </source>
</evidence>
<evidence type="ECO:0000313" key="3">
    <source>
        <dbReference type="Proteomes" id="UP001244207"/>
    </source>
</evidence>
<accession>A0AAD8X8V7</accession>
<name>A0AAD8X8V7_GLOAC</name>
<comment type="caution">
    <text evidence="2">The sequence shown here is derived from an EMBL/GenBank/DDBJ whole genome shotgun (WGS) entry which is preliminary data.</text>
</comment>
<gene>
    <name evidence="2" type="ORF">BDZ83DRAFT_640695</name>
</gene>
<evidence type="ECO:0000256" key="1">
    <source>
        <dbReference type="SAM" id="MobiDB-lite"/>
    </source>
</evidence>
<dbReference type="RefSeq" id="XP_060358779.1">
    <property type="nucleotide sequence ID" value="XM_060509511.1"/>
</dbReference>
<dbReference type="Proteomes" id="UP001244207">
    <property type="component" value="Unassembled WGS sequence"/>
</dbReference>
<reference evidence="2" key="1">
    <citation type="submission" date="2021-12" db="EMBL/GenBank/DDBJ databases">
        <title>Comparative genomics, transcriptomics and evolutionary studies reveal genomic signatures of adaptation to plant cell wall in hemibiotrophic fungi.</title>
        <authorList>
            <consortium name="DOE Joint Genome Institute"/>
            <person name="Baroncelli R."/>
            <person name="Diaz J.F."/>
            <person name="Benocci T."/>
            <person name="Peng M."/>
            <person name="Battaglia E."/>
            <person name="Haridas S."/>
            <person name="Andreopoulos W."/>
            <person name="Labutti K."/>
            <person name="Pangilinan J."/>
            <person name="Floch G.L."/>
            <person name="Makela M.R."/>
            <person name="Henrissat B."/>
            <person name="Grigoriev I.V."/>
            <person name="Crouch J.A."/>
            <person name="De Vries R.P."/>
            <person name="Sukno S.A."/>
            <person name="Thon M.R."/>
        </authorList>
    </citation>
    <scope>NUCLEOTIDE SEQUENCE</scope>
    <source>
        <strain evidence="2">CBS 112980</strain>
    </source>
</reference>
<dbReference type="GeneID" id="85393410"/>
<proteinExistence type="predicted"/>
<protein>
    <submittedName>
        <fullName evidence="2">Uncharacterized protein</fullName>
    </submittedName>
</protein>
<sequence>MLDLDRGTHAVASSWMEQGPAEGLAEEESLTFGVSSLSREEEDSEGRGGGGGGGRSHTTCNCAAGGRDLVMFGARIILSLLLYAVRPRHFSGAVLRMYLCVIWCRVYGFGSDFDYWMGKQGIMVRLPCFWTCKTMDTITRVKRWETRHEILKKTVRGSKTRPWFLVLSTTVSRMPRCCRVAWDSDWQSWLSNTICILGVRQPRTRKQNRVRVSWPWSVSMPDELHLLASIGSNYGVKCRSLLFPGSSIKGNE</sequence>